<sequence>MKNVGYMTNHLDGLSGEKGLYYNYILASNGLFIEAENPSIAARVLVAECEIRGLAPMEKK</sequence>
<evidence type="ECO:0000313" key="1">
    <source>
        <dbReference type="EMBL" id="GAJ12486.1"/>
    </source>
</evidence>
<accession>X1VED0</accession>
<dbReference type="EMBL" id="BARW01027079">
    <property type="protein sequence ID" value="GAJ12486.1"/>
    <property type="molecule type" value="Genomic_DNA"/>
</dbReference>
<organism evidence="1">
    <name type="scientific">marine sediment metagenome</name>
    <dbReference type="NCBI Taxonomy" id="412755"/>
    <lineage>
        <taxon>unclassified sequences</taxon>
        <taxon>metagenomes</taxon>
        <taxon>ecological metagenomes</taxon>
    </lineage>
</organism>
<feature type="non-terminal residue" evidence="1">
    <location>
        <position position="60"/>
    </location>
</feature>
<protein>
    <submittedName>
        <fullName evidence="1">Uncharacterized protein</fullName>
    </submittedName>
</protein>
<gene>
    <name evidence="1" type="ORF">S12H4_44021</name>
</gene>
<reference evidence="1" key="1">
    <citation type="journal article" date="2014" name="Front. Microbiol.">
        <title>High frequency of phylogenetically diverse reductive dehalogenase-homologous genes in deep subseafloor sedimentary metagenomes.</title>
        <authorList>
            <person name="Kawai M."/>
            <person name="Futagami T."/>
            <person name="Toyoda A."/>
            <person name="Takaki Y."/>
            <person name="Nishi S."/>
            <person name="Hori S."/>
            <person name="Arai W."/>
            <person name="Tsubouchi T."/>
            <person name="Morono Y."/>
            <person name="Uchiyama I."/>
            <person name="Ito T."/>
            <person name="Fujiyama A."/>
            <person name="Inagaki F."/>
            <person name="Takami H."/>
        </authorList>
    </citation>
    <scope>NUCLEOTIDE SEQUENCE</scope>
    <source>
        <strain evidence="1">Expedition CK06-06</strain>
    </source>
</reference>
<proteinExistence type="predicted"/>
<comment type="caution">
    <text evidence="1">The sequence shown here is derived from an EMBL/GenBank/DDBJ whole genome shotgun (WGS) entry which is preliminary data.</text>
</comment>
<dbReference type="AlphaFoldDB" id="X1VED0"/>
<name>X1VED0_9ZZZZ</name>